<reference evidence="3" key="1">
    <citation type="submission" date="2020-02" db="EMBL/GenBank/DDBJ databases">
        <authorList>
            <person name="Chen W.-M."/>
        </authorList>
    </citation>
    <scope>NUCLEOTIDE SEQUENCE</scope>
    <source>
        <strain evidence="3">NBD-18</strain>
    </source>
</reference>
<feature type="transmembrane region" description="Helical" evidence="1">
    <location>
        <begin position="256"/>
        <end position="277"/>
    </location>
</feature>
<comment type="caution">
    <text evidence="3">The sequence shown here is derived from an EMBL/GenBank/DDBJ whole genome shotgun (WGS) entry which is preliminary data.</text>
</comment>
<evidence type="ECO:0000256" key="1">
    <source>
        <dbReference type="SAM" id="Phobius"/>
    </source>
</evidence>
<feature type="transmembrane region" description="Helical" evidence="1">
    <location>
        <begin position="66"/>
        <end position="85"/>
    </location>
</feature>
<sequence length="284" mass="30881">MSTGIVFHSLAALSYAVLALILWRALSLGQPVLQVGRSVRLGVLIALILHGIGLHQSILLENHLHLSWALAFSAAVWLGMIVFWLESLLIRIDGLLLLLLPVGALSCLMAAVFPKAQLIAHAGETALRFHLLIALCAYGLITIAAAQAMLMSALDHRLRSPSENARQSRGLLAQAGKLLDAQPPLLAQEQLLFRLIWVAFGALTLAVISGSMISLAATGKVLPLDHKTVFTLLSWLTFGLLLLGRHLRGWRGRIALRYTLTGFAFIVLAYTGSRFVVEVILQRN</sequence>
<keyword evidence="1" id="KW-1133">Transmembrane helix</keyword>
<dbReference type="InterPro" id="IPR052372">
    <property type="entry name" value="YpjD/HemX"/>
</dbReference>
<proteinExistence type="predicted"/>
<dbReference type="GO" id="GO:0017004">
    <property type="term" value="P:cytochrome complex assembly"/>
    <property type="evidence" value="ECO:0007669"/>
    <property type="project" value="InterPro"/>
</dbReference>
<accession>A0A6B2R1U2</accession>
<organism evidence="3">
    <name type="scientific">Sheuella amnicola</name>
    <dbReference type="NCBI Taxonomy" id="2707330"/>
    <lineage>
        <taxon>Bacteria</taxon>
        <taxon>Pseudomonadati</taxon>
        <taxon>Pseudomonadota</taxon>
        <taxon>Betaproteobacteria</taxon>
        <taxon>Burkholderiales</taxon>
        <taxon>Alcaligenaceae</taxon>
        <taxon>Sheuella</taxon>
    </lineage>
</organism>
<dbReference type="EMBL" id="JAAGRN010000005">
    <property type="protein sequence ID" value="NDY83319.1"/>
    <property type="molecule type" value="Genomic_DNA"/>
</dbReference>
<dbReference type="PANTHER" id="PTHR38034">
    <property type="entry name" value="INNER MEMBRANE PROTEIN YPJD"/>
    <property type="match status" value="1"/>
</dbReference>
<dbReference type="InterPro" id="IPR002541">
    <property type="entry name" value="Cyt_c_assembly"/>
</dbReference>
<dbReference type="PANTHER" id="PTHR38034:SF1">
    <property type="entry name" value="INNER MEMBRANE PROTEIN YPJD"/>
    <property type="match status" value="1"/>
</dbReference>
<feature type="transmembrane region" description="Helical" evidence="1">
    <location>
        <begin position="92"/>
        <end position="113"/>
    </location>
</feature>
<keyword evidence="1" id="KW-0472">Membrane</keyword>
<dbReference type="AlphaFoldDB" id="A0A6B2R1U2"/>
<feature type="domain" description="Cytochrome c assembly protein" evidence="2">
    <location>
        <begin position="45"/>
        <end position="279"/>
    </location>
</feature>
<dbReference type="Pfam" id="PF01578">
    <property type="entry name" value="Cytochrom_C_asm"/>
    <property type="match status" value="1"/>
</dbReference>
<protein>
    <submittedName>
        <fullName evidence="3">Cytochrome c biogenesis protein CcsA</fullName>
    </submittedName>
</protein>
<feature type="transmembrane region" description="Helical" evidence="1">
    <location>
        <begin position="6"/>
        <end position="26"/>
    </location>
</feature>
<feature type="transmembrane region" description="Helical" evidence="1">
    <location>
        <begin position="129"/>
        <end position="150"/>
    </location>
</feature>
<gene>
    <name evidence="3" type="primary">ccsA</name>
    <name evidence="3" type="ORF">G3I67_08750</name>
</gene>
<dbReference type="RefSeq" id="WP_163654383.1">
    <property type="nucleotide sequence ID" value="NZ_JAAGRN010000005.1"/>
</dbReference>
<evidence type="ECO:0000313" key="3">
    <source>
        <dbReference type="EMBL" id="NDY83319.1"/>
    </source>
</evidence>
<feature type="transmembrane region" description="Helical" evidence="1">
    <location>
        <begin position="228"/>
        <end position="244"/>
    </location>
</feature>
<keyword evidence="1" id="KW-0812">Transmembrane</keyword>
<evidence type="ECO:0000259" key="2">
    <source>
        <dbReference type="Pfam" id="PF01578"/>
    </source>
</evidence>
<feature type="transmembrane region" description="Helical" evidence="1">
    <location>
        <begin position="195"/>
        <end position="216"/>
    </location>
</feature>
<name>A0A6B2R1U2_9BURK</name>
<feature type="transmembrane region" description="Helical" evidence="1">
    <location>
        <begin position="38"/>
        <end position="60"/>
    </location>
</feature>
<dbReference type="GO" id="GO:0020037">
    <property type="term" value="F:heme binding"/>
    <property type="evidence" value="ECO:0007669"/>
    <property type="project" value="InterPro"/>
</dbReference>